<gene>
    <name evidence="1" type="ORF">PsorP6_008956</name>
</gene>
<evidence type="ECO:0000313" key="1">
    <source>
        <dbReference type="EMBL" id="KAI9911879.1"/>
    </source>
</evidence>
<proteinExistence type="predicted"/>
<sequence>MMVKRGEFPDRIKDLMHDQVVADKIAKFNVCDFFSKNFRTDDQYIHVLMDLGEYPKKFLRYKNEFVYMHIVQEYVSHLLNDHVDIYEPFTAMNDIEQLSLMLVMYTQPTQELTYDGSDLTVMLTGT</sequence>
<evidence type="ECO:0000313" key="2">
    <source>
        <dbReference type="Proteomes" id="UP001163321"/>
    </source>
</evidence>
<dbReference type="Proteomes" id="UP001163321">
    <property type="component" value="Chromosome 5"/>
</dbReference>
<organism evidence="1 2">
    <name type="scientific">Peronosclerospora sorghi</name>
    <dbReference type="NCBI Taxonomy" id="230839"/>
    <lineage>
        <taxon>Eukaryota</taxon>
        <taxon>Sar</taxon>
        <taxon>Stramenopiles</taxon>
        <taxon>Oomycota</taxon>
        <taxon>Peronosporomycetes</taxon>
        <taxon>Peronosporales</taxon>
        <taxon>Peronosporaceae</taxon>
        <taxon>Peronosclerospora</taxon>
    </lineage>
</organism>
<name>A0ACC0VZE7_9STRA</name>
<keyword evidence="2" id="KW-1185">Reference proteome</keyword>
<dbReference type="EMBL" id="CM047584">
    <property type="protein sequence ID" value="KAI9911879.1"/>
    <property type="molecule type" value="Genomic_DNA"/>
</dbReference>
<comment type="caution">
    <text evidence="1">The sequence shown here is derived from an EMBL/GenBank/DDBJ whole genome shotgun (WGS) entry which is preliminary data.</text>
</comment>
<protein>
    <submittedName>
        <fullName evidence="1">Uncharacterized protein</fullName>
    </submittedName>
</protein>
<reference evidence="1 2" key="1">
    <citation type="journal article" date="2022" name="bioRxiv">
        <title>The genome of the oomycete Peronosclerospora sorghi, a cosmopolitan pathogen of maize and sorghum, is inflated with dispersed pseudogenes.</title>
        <authorList>
            <person name="Fletcher K."/>
            <person name="Martin F."/>
            <person name="Isakeit T."/>
            <person name="Cavanaugh K."/>
            <person name="Magill C."/>
            <person name="Michelmore R."/>
        </authorList>
    </citation>
    <scope>NUCLEOTIDE SEQUENCE [LARGE SCALE GENOMIC DNA]</scope>
    <source>
        <strain evidence="1">P6</strain>
    </source>
</reference>
<accession>A0ACC0VZE7</accession>